<dbReference type="PANTHER" id="PTHR21496">
    <property type="entry name" value="FERREDOXIN-RELATED"/>
    <property type="match status" value="1"/>
</dbReference>
<dbReference type="PANTHER" id="PTHR21496:SF0">
    <property type="entry name" value="RIESKE DOMAIN-CONTAINING PROTEIN"/>
    <property type="match status" value="1"/>
</dbReference>
<dbReference type="GO" id="GO:0051537">
    <property type="term" value="F:2 iron, 2 sulfur cluster binding"/>
    <property type="evidence" value="ECO:0007669"/>
    <property type="project" value="UniProtKB-KW"/>
</dbReference>
<dbReference type="CDD" id="cd03467">
    <property type="entry name" value="Rieske"/>
    <property type="match status" value="1"/>
</dbReference>
<gene>
    <name evidence="8" type="ORF">AXW67_02640</name>
</gene>
<name>A0A176ZDM9_9BRAD</name>
<dbReference type="Pfam" id="PF00355">
    <property type="entry name" value="Rieske"/>
    <property type="match status" value="1"/>
</dbReference>
<dbReference type="InterPro" id="IPR017941">
    <property type="entry name" value="Rieske_2Fe-2S"/>
</dbReference>
<protein>
    <submittedName>
        <fullName evidence="8">(2Fe-2S)-binding protein</fullName>
    </submittedName>
</protein>
<evidence type="ECO:0000259" key="7">
    <source>
        <dbReference type="PROSITE" id="PS51296"/>
    </source>
</evidence>
<evidence type="ECO:0000256" key="3">
    <source>
        <dbReference type="ARBA" id="ARBA00023004"/>
    </source>
</evidence>
<dbReference type="PROSITE" id="PS51296">
    <property type="entry name" value="RIESKE"/>
    <property type="match status" value="1"/>
</dbReference>
<proteinExistence type="inferred from homology"/>
<evidence type="ECO:0000313" key="8">
    <source>
        <dbReference type="EMBL" id="OAF18751.1"/>
    </source>
</evidence>
<dbReference type="Gene3D" id="2.102.10.10">
    <property type="entry name" value="Rieske [2Fe-2S] iron-sulphur domain"/>
    <property type="match status" value="1"/>
</dbReference>
<dbReference type="Proteomes" id="UP000077173">
    <property type="component" value="Unassembled WGS sequence"/>
</dbReference>
<comment type="similarity">
    <text evidence="6">Belongs to the bacterial ring-hydroxylating dioxygenase ferredoxin component family.</text>
</comment>
<keyword evidence="4" id="KW-0411">Iron-sulfur</keyword>
<sequence length="598" mass="64323">MGGKLVDAPSKEFALAGSLEELKLKGRLVVRGDHRPILVIYDRGRVFALDNRCPHMGFPLERGSVEDGILTCHWHHARFELESGCTFDLWADDVPICPVEVRNGGVWVKTTFTQADLAAHWHQRLANGLAHDLGLVIAKAVHGQVAAGVPRAEIVRQAALFGAQNRDGWGVGLTILTALANLLPVLPEEEAYLALFHGARRVAADCDGEAPRRERAPLGSRPDAAALKRWLRCWTHVRHREAAERTLITAIATGFSPAELADALFAAATERAFADTGHSLDFINKAFECLDLVGWQHAAALLPTVVGQLVAARGAEESTAWRQPVDLVALCEGSTSELADLFAAGPGVRDWSGHAALAQELLGDDPAGIVDALKAAIRAGAAPADLGQSLAYAAALRVARFGNANEHADWETAHHVFTHANAVHQMLRRIGTADIDTQGTAVRGVLHGAMALYLARYLNVPPARIPGNGGERLDDLPADPETISAALLDAFDRQRQVDLAARLVARHLTLGHSPRALITTLVHAVLREDAGFHAYQMLEAGARQFGAWGDTAEGRHILIAVGRYLAAHFPTERAALQTADVARRLMRGAELHQEAGSS</sequence>
<dbReference type="SUPFAM" id="SSF50022">
    <property type="entry name" value="ISP domain"/>
    <property type="match status" value="1"/>
</dbReference>
<comment type="caution">
    <text evidence="8">The sequence shown here is derived from an EMBL/GenBank/DDBJ whole genome shotgun (WGS) entry which is preliminary data.</text>
</comment>
<dbReference type="EMBL" id="LSEF01000032">
    <property type="protein sequence ID" value="OAF18751.1"/>
    <property type="molecule type" value="Genomic_DNA"/>
</dbReference>
<evidence type="ECO:0000256" key="1">
    <source>
        <dbReference type="ARBA" id="ARBA00022714"/>
    </source>
</evidence>
<keyword evidence="9" id="KW-1185">Reference proteome</keyword>
<evidence type="ECO:0000256" key="4">
    <source>
        <dbReference type="ARBA" id="ARBA00023014"/>
    </source>
</evidence>
<evidence type="ECO:0000256" key="5">
    <source>
        <dbReference type="ARBA" id="ARBA00034078"/>
    </source>
</evidence>
<dbReference type="AlphaFoldDB" id="A0A176ZDM9"/>
<keyword evidence="2" id="KW-0479">Metal-binding</keyword>
<keyword evidence="1" id="KW-0001">2Fe-2S</keyword>
<reference evidence="8 9" key="1">
    <citation type="submission" date="2016-02" db="EMBL/GenBank/DDBJ databases">
        <title>Draft genome sequence of the strain BR 10247T Bradyrhizobium neotropicale isolated from nodules of Centrolobium paraense.</title>
        <authorList>
            <person name="Simoes-Araujo J.L."/>
            <person name="Barauna A.C."/>
            <person name="Silva K."/>
            <person name="Zilli J.E."/>
        </authorList>
    </citation>
    <scope>NUCLEOTIDE SEQUENCE [LARGE SCALE GENOMIC DNA]</scope>
    <source>
        <strain evidence="8 9">BR 10247</strain>
    </source>
</reference>
<evidence type="ECO:0000256" key="2">
    <source>
        <dbReference type="ARBA" id="ARBA00022723"/>
    </source>
</evidence>
<dbReference type="InterPro" id="IPR036922">
    <property type="entry name" value="Rieske_2Fe-2S_sf"/>
</dbReference>
<dbReference type="GO" id="GO:0046872">
    <property type="term" value="F:metal ion binding"/>
    <property type="evidence" value="ECO:0007669"/>
    <property type="project" value="UniProtKB-KW"/>
</dbReference>
<evidence type="ECO:0000313" key="9">
    <source>
        <dbReference type="Proteomes" id="UP000077173"/>
    </source>
</evidence>
<keyword evidence="3" id="KW-0408">Iron</keyword>
<comment type="cofactor">
    <cofactor evidence="5">
        <name>[2Fe-2S] cluster</name>
        <dbReference type="ChEBI" id="CHEBI:190135"/>
    </cofactor>
</comment>
<organism evidence="8 9">
    <name type="scientific">Bradyrhizobium neotropicale</name>
    <dbReference type="NCBI Taxonomy" id="1497615"/>
    <lineage>
        <taxon>Bacteria</taxon>
        <taxon>Pseudomonadati</taxon>
        <taxon>Pseudomonadota</taxon>
        <taxon>Alphaproteobacteria</taxon>
        <taxon>Hyphomicrobiales</taxon>
        <taxon>Nitrobacteraceae</taxon>
        <taxon>Bradyrhizobium</taxon>
    </lineage>
</organism>
<feature type="domain" description="Rieske" evidence="7">
    <location>
        <begin position="13"/>
        <end position="108"/>
    </location>
</feature>
<accession>A0A176ZDM9</accession>
<evidence type="ECO:0000256" key="6">
    <source>
        <dbReference type="ARBA" id="ARBA00038001"/>
    </source>
</evidence>